<dbReference type="Proteomes" id="UP000184520">
    <property type="component" value="Unassembled WGS sequence"/>
</dbReference>
<reference evidence="3" key="1">
    <citation type="submission" date="2016-11" db="EMBL/GenBank/DDBJ databases">
        <authorList>
            <person name="Varghese N."/>
            <person name="Submissions S."/>
        </authorList>
    </citation>
    <scope>NUCLEOTIDE SEQUENCE [LARGE SCALE GENOMIC DNA]</scope>
    <source>
        <strain evidence="3">CGMCC 1.8995</strain>
    </source>
</reference>
<keyword evidence="1" id="KW-0472">Membrane</keyword>
<evidence type="ECO:0008006" key="4">
    <source>
        <dbReference type="Google" id="ProtNLM"/>
    </source>
</evidence>
<keyword evidence="3" id="KW-1185">Reference proteome</keyword>
<dbReference type="AlphaFoldDB" id="A0A1M5E1H9"/>
<proteinExistence type="predicted"/>
<evidence type="ECO:0000256" key="1">
    <source>
        <dbReference type="SAM" id="Phobius"/>
    </source>
</evidence>
<gene>
    <name evidence="2" type="ORF">SAMN05216361_0211</name>
</gene>
<dbReference type="OrthoDB" id="513552at2"/>
<name>A0A1M5E1H9_9ALTE</name>
<dbReference type="STRING" id="634436.SAMN05216361_0211"/>
<feature type="transmembrane region" description="Helical" evidence="1">
    <location>
        <begin position="82"/>
        <end position="101"/>
    </location>
</feature>
<sequence>MNNKTGVTAPTELLKAQKLANRLDTAFKLPFIPFRIGLDAIIGLIPGLGDAVMLIAALRIVYLGKKMGLPPGLVKVMLRNALLDFGLGFIPLVGDIVDFFYKANQANVRVMEKYWVSQNKDAIDANAKSALEAWSAKQQ</sequence>
<evidence type="ECO:0000313" key="3">
    <source>
        <dbReference type="Proteomes" id="UP000184520"/>
    </source>
</evidence>
<feature type="transmembrane region" description="Helical" evidence="1">
    <location>
        <begin position="36"/>
        <end position="62"/>
    </location>
</feature>
<protein>
    <recommendedName>
        <fullName evidence="4">DUF4112 domain-containing protein</fullName>
    </recommendedName>
</protein>
<organism evidence="2 3">
    <name type="scientific">Marisediminitalea aggregata</name>
    <dbReference type="NCBI Taxonomy" id="634436"/>
    <lineage>
        <taxon>Bacteria</taxon>
        <taxon>Pseudomonadati</taxon>
        <taxon>Pseudomonadota</taxon>
        <taxon>Gammaproteobacteria</taxon>
        <taxon>Alteromonadales</taxon>
        <taxon>Alteromonadaceae</taxon>
        <taxon>Marisediminitalea</taxon>
    </lineage>
</organism>
<dbReference type="PANTHER" id="PTHR35519">
    <property type="entry name" value="MEMBRANE PROTEINS"/>
    <property type="match status" value="1"/>
</dbReference>
<accession>A0A1M5E1H9</accession>
<dbReference type="Pfam" id="PF13430">
    <property type="entry name" value="DUF4112"/>
    <property type="match status" value="1"/>
</dbReference>
<dbReference type="RefSeq" id="WP_073316655.1">
    <property type="nucleotide sequence ID" value="NZ_FQWD01000001.1"/>
</dbReference>
<keyword evidence="1" id="KW-0812">Transmembrane</keyword>
<evidence type="ECO:0000313" key="2">
    <source>
        <dbReference type="EMBL" id="SHF72921.1"/>
    </source>
</evidence>
<dbReference type="PANTHER" id="PTHR35519:SF2">
    <property type="entry name" value="PH DOMAIN PROTEIN"/>
    <property type="match status" value="1"/>
</dbReference>
<dbReference type="InterPro" id="IPR025187">
    <property type="entry name" value="DUF4112"/>
</dbReference>
<dbReference type="EMBL" id="FQWD01000001">
    <property type="protein sequence ID" value="SHF72921.1"/>
    <property type="molecule type" value="Genomic_DNA"/>
</dbReference>
<keyword evidence="1" id="KW-1133">Transmembrane helix</keyword>